<sequence>MSKRRRIPSEKYAGGDWELDAADVEGGGGGGGGEGAAAEPAGGAPLAGVSGQPAGGDVADAGAGEGSLEEGEEGGSEGGGDYESGLAEEEGEEEGEEEQEAPQAQPPAKRVRAAAAAPKPRPKPAPRKQLEASTPAARREHLTAALEARGLEPQYYPALCSHYIRHGGSLTGVVDAVAEMKFYFDHTTYCEDYVDAEREGEEYEYFTRKGERRRGFFHHWSDEEEICEAAKNTALRKWVEEHGGPEDAVARPELPPSLAKTVLDYAWMWGLWR</sequence>
<feature type="compositionally biased region" description="Acidic residues" evidence="1">
    <location>
        <begin position="86"/>
        <end position="100"/>
    </location>
</feature>
<organism evidence="2 3">
    <name type="scientific">Raphidocelis subcapitata</name>
    <dbReference type="NCBI Taxonomy" id="307507"/>
    <lineage>
        <taxon>Eukaryota</taxon>
        <taxon>Viridiplantae</taxon>
        <taxon>Chlorophyta</taxon>
        <taxon>core chlorophytes</taxon>
        <taxon>Chlorophyceae</taxon>
        <taxon>CS clade</taxon>
        <taxon>Sphaeropleales</taxon>
        <taxon>Selenastraceae</taxon>
        <taxon>Raphidocelis</taxon>
    </lineage>
</organism>
<feature type="compositionally biased region" description="Low complexity" evidence="1">
    <location>
        <begin position="36"/>
        <end position="62"/>
    </location>
</feature>
<proteinExistence type="predicted"/>
<feature type="compositionally biased region" description="Low complexity" evidence="1">
    <location>
        <begin position="101"/>
        <end position="118"/>
    </location>
</feature>
<evidence type="ECO:0000313" key="3">
    <source>
        <dbReference type="Proteomes" id="UP000247498"/>
    </source>
</evidence>
<protein>
    <submittedName>
        <fullName evidence="2">Uncharacterized protein</fullName>
    </submittedName>
</protein>
<reference evidence="2 3" key="1">
    <citation type="journal article" date="2018" name="Sci. Rep.">
        <title>Raphidocelis subcapitata (=Pseudokirchneriella subcapitata) provides an insight into genome evolution and environmental adaptations in the Sphaeropleales.</title>
        <authorList>
            <person name="Suzuki S."/>
            <person name="Yamaguchi H."/>
            <person name="Nakajima N."/>
            <person name="Kawachi M."/>
        </authorList>
    </citation>
    <scope>NUCLEOTIDE SEQUENCE [LARGE SCALE GENOMIC DNA]</scope>
    <source>
        <strain evidence="2 3">NIES-35</strain>
    </source>
</reference>
<dbReference type="InParanoid" id="A0A2V0P936"/>
<gene>
    <name evidence="2" type="ORF">Rsub_09173</name>
</gene>
<dbReference type="AlphaFoldDB" id="A0A2V0P936"/>
<dbReference type="EMBL" id="BDRX01000079">
    <property type="protein sequence ID" value="GBF96374.1"/>
    <property type="molecule type" value="Genomic_DNA"/>
</dbReference>
<dbReference type="Proteomes" id="UP000247498">
    <property type="component" value="Unassembled WGS sequence"/>
</dbReference>
<evidence type="ECO:0000256" key="1">
    <source>
        <dbReference type="SAM" id="MobiDB-lite"/>
    </source>
</evidence>
<comment type="caution">
    <text evidence="2">The sequence shown here is derived from an EMBL/GenBank/DDBJ whole genome shotgun (WGS) entry which is preliminary data.</text>
</comment>
<feature type="compositionally biased region" description="Gly residues" evidence="1">
    <location>
        <begin position="25"/>
        <end position="35"/>
    </location>
</feature>
<feature type="region of interest" description="Disordered" evidence="1">
    <location>
        <begin position="1"/>
        <end position="137"/>
    </location>
</feature>
<evidence type="ECO:0000313" key="2">
    <source>
        <dbReference type="EMBL" id="GBF96374.1"/>
    </source>
</evidence>
<name>A0A2V0P936_9CHLO</name>
<keyword evidence="3" id="KW-1185">Reference proteome</keyword>
<accession>A0A2V0P936</accession>